<name>A0A156XNI3_ENTCL</name>
<dbReference type="EMBL" id="FJXR01000011">
    <property type="protein sequence ID" value="CZV24679.1"/>
    <property type="molecule type" value="Genomic_DNA"/>
</dbReference>
<evidence type="ECO:0000313" key="1">
    <source>
        <dbReference type="EMBL" id="CZV24679.1"/>
    </source>
</evidence>
<dbReference type="Proteomes" id="UP000076008">
    <property type="component" value="Unassembled WGS sequence"/>
</dbReference>
<accession>A0A156XNI3</accession>
<dbReference type="AlphaFoldDB" id="A0A156XNI3"/>
<dbReference type="Gene3D" id="3.30.2310.20">
    <property type="entry name" value="RelE-like"/>
    <property type="match status" value="1"/>
</dbReference>
<organism evidence="1 2">
    <name type="scientific">Enterobacter cloacae</name>
    <dbReference type="NCBI Taxonomy" id="550"/>
    <lineage>
        <taxon>Bacteria</taxon>
        <taxon>Pseudomonadati</taxon>
        <taxon>Pseudomonadota</taxon>
        <taxon>Gammaproteobacteria</taxon>
        <taxon>Enterobacterales</taxon>
        <taxon>Enterobacteriaceae</taxon>
        <taxon>Enterobacter</taxon>
        <taxon>Enterobacter cloacae complex</taxon>
    </lineage>
</organism>
<proteinExistence type="predicted"/>
<reference evidence="1 2" key="1">
    <citation type="submission" date="2016-03" db="EMBL/GenBank/DDBJ databases">
        <authorList>
            <consortium name="Pathogen Informatics"/>
        </authorList>
    </citation>
    <scope>NUCLEOTIDE SEQUENCE [LARGE SCALE GENOMIC DNA]</scope>
    <source>
        <strain evidence="2">e1252</strain>
    </source>
</reference>
<gene>
    <name evidence="1" type="primary">relE_1</name>
    <name evidence="1" type="ORF">SAMEA2273318_02083</name>
</gene>
<sequence>MTYELAFDPRALKEWSKLGETVKDQFKKKLADVLVNPRVIVWSIRFRTTL</sequence>
<dbReference type="GO" id="GO:0016787">
    <property type="term" value="F:hydrolase activity"/>
    <property type="evidence" value="ECO:0007669"/>
    <property type="project" value="UniProtKB-KW"/>
</dbReference>
<evidence type="ECO:0000313" key="2">
    <source>
        <dbReference type="Proteomes" id="UP000076008"/>
    </source>
</evidence>
<dbReference type="SUPFAM" id="SSF143011">
    <property type="entry name" value="RelE-like"/>
    <property type="match status" value="1"/>
</dbReference>
<protein>
    <submittedName>
        <fullName evidence="1">Addiction module antitoxin</fullName>
        <ecNumber evidence="1">3.1.-.-</ecNumber>
    </submittedName>
</protein>
<dbReference type="EC" id="3.1.-.-" evidence="1"/>
<keyword evidence="1" id="KW-0378">Hydrolase</keyword>
<dbReference type="InterPro" id="IPR035093">
    <property type="entry name" value="RelE/ParE_toxin_dom_sf"/>
</dbReference>